<proteinExistence type="inferred from homology"/>
<dbReference type="GO" id="GO:0008299">
    <property type="term" value="P:isoprenoid biosynthetic process"/>
    <property type="evidence" value="ECO:0007669"/>
    <property type="project" value="UniProtKB-ARBA"/>
</dbReference>
<name>A0A4S4LLL1_9AGAM</name>
<dbReference type="EC" id="4.2.3.-" evidence="6"/>
<protein>
    <recommendedName>
        <fullName evidence="6">Terpene synthase</fullName>
        <ecNumber evidence="6">4.2.3.-</ecNumber>
    </recommendedName>
</protein>
<comment type="cofactor">
    <cofactor evidence="1 6">
        <name>Mg(2+)</name>
        <dbReference type="ChEBI" id="CHEBI:18420"/>
    </cofactor>
</comment>
<evidence type="ECO:0000256" key="1">
    <source>
        <dbReference type="ARBA" id="ARBA00001946"/>
    </source>
</evidence>
<dbReference type="SUPFAM" id="SSF48576">
    <property type="entry name" value="Terpenoid synthases"/>
    <property type="match status" value="1"/>
</dbReference>
<dbReference type="Proteomes" id="UP000308199">
    <property type="component" value="Unassembled WGS sequence"/>
</dbReference>
<evidence type="ECO:0000256" key="2">
    <source>
        <dbReference type="ARBA" id="ARBA00006333"/>
    </source>
</evidence>
<dbReference type="AlphaFoldDB" id="A0A4S4LLL1"/>
<dbReference type="GO" id="GO:0046872">
    <property type="term" value="F:metal ion binding"/>
    <property type="evidence" value="ECO:0007669"/>
    <property type="project" value="UniProtKB-KW"/>
</dbReference>
<dbReference type="InterPro" id="IPR034686">
    <property type="entry name" value="Terpene_cyclase-like_2"/>
</dbReference>
<evidence type="ECO:0000256" key="3">
    <source>
        <dbReference type="ARBA" id="ARBA00022723"/>
    </source>
</evidence>
<keyword evidence="3 6" id="KW-0479">Metal-binding</keyword>
<reference evidence="7 8" key="1">
    <citation type="submission" date="2019-02" db="EMBL/GenBank/DDBJ databases">
        <title>Genome sequencing of the rare red list fungi Phellinidium pouzarii.</title>
        <authorList>
            <person name="Buettner E."/>
            <person name="Kellner H."/>
        </authorList>
    </citation>
    <scope>NUCLEOTIDE SEQUENCE [LARGE SCALE GENOMIC DNA]</scope>
    <source>
        <strain evidence="7 8">DSM 108285</strain>
    </source>
</reference>
<gene>
    <name evidence="7" type="ORF">EW145_g1025</name>
</gene>
<comment type="caution">
    <text evidence="7">The sequence shown here is derived from an EMBL/GenBank/DDBJ whole genome shotgun (WGS) entry which is preliminary data.</text>
</comment>
<sequence>MSVSFEINLPDLFSLCPFPISLHPQYKKVSLESNAWIGTYDVLRSDTYSFFTRIDTPLLGSYVYPYATYDKLRIVGDLINMTFAMDAISDEQDGVAARSTMDLHVKVLLSGRSDDSAMTQMTLSFRERAMEQFGPNSLRRFLTNYKNYCEAVGTEAAYRDRGMILSLEEYRIFRRENGGVKPFFDLIEPCSGIDLPDMVFEDPTFKRIYNAALDMILWPNDIYSYQKEQTEPGCASSNYITVVMKEKGLTIQQAFDYAGAEFQSLVSQFIKDKLALPSFGAAVDADLKYYIAGLESWVSGHLQFSFETQRYFGEDREEVKKTLIVKLLKQDDAF</sequence>
<keyword evidence="8" id="KW-1185">Reference proteome</keyword>
<evidence type="ECO:0000313" key="8">
    <source>
        <dbReference type="Proteomes" id="UP000308199"/>
    </source>
</evidence>
<accession>A0A4S4LLL1</accession>
<dbReference type="GO" id="GO:0010333">
    <property type="term" value="F:terpene synthase activity"/>
    <property type="evidence" value="ECO:0007669"/>
    <property type="project" value="InterPro"/>
</dbReference>
<dbReference type="EMBL" id="SGPK01000025">
    <property type="protein sequence ID" value="THH10890.1"/>
    <property type="molecule type" value="Genomic_DNA"/>
</dbReference>
<dbReference type="PANTHER" id="PTHR35201:SF4">
    <property type="entry name" value="BETA-PINACENE SYNTHASE-RELATED"/>
    <property type="match status" value="1"/>
</dbReference>
<keyword evidence="5 6" id="KW-0456">Lyase</keyword>
<dbReference type="Gene3D" id="1.10.600.10">
    <property type="entry name" value="Farnesyl Diphosphate Synthase"/>
    <property type="match status" value="1"/>
</dbReference>
<dbReference type="InterPro" id="IPR008949">
    <property type="entry name" value="Isoprenoid_synthase_dom_sf"/>
</dbReference>
<dbReference type="PANTHER" id="PTHR35201">
    <property type="entry name" value="TERPENE SYNTHASE"/>
    <property type="match status" value="1"/>
</dbReference>
<keyword evidence="4 6" id="KW-0460">Magnesium</keyword>
<evidence type="ECO:0000256" key="4">
    <source>
        <dbReference type="ARBA" id="ARBA00022842"/>
    </source>
</evidence>
<organism evidence="7 8">
    <name type="scientific">Phellinidium pouzarii</name>
    <dbReference type="NCBI Taxonomy" id="167371"/>
    <lineage>
        <taxon>Eukaryota</taxon>
        <taxon>Fungi</taxon>
        <taxon>Dikarya</taxon>
        <taxon>Basidiomycota</taxon>
        <taxon>Agaricomycotina</taxon>
        <taxon>Agaricomycetes</taxon>
        <taxon>Hymenochaetales</taxon>
        <taxon>Hymenochaetaceae</taxon>
        <taxon>Phellinidium</taxon>
    </lineage>
</organism>
<comment type="similarity">
    <text evidence="2 6">Belongs to the terpene synthase family.</text>
</comment>
<evidence type="ECO:0000256" key="6">
    <source>
        <dbReference type="RuleBase" id="RU366034"/>
    </source>
</evidence>
<dbReference type="Pfam" id="PF19086">
    <property type="entry name" value="Terpene_syn_C_2"/>
    <property type="match status" value="1"/>
</dbReference>
<dbReference type="OrthoDB" id="2861623at2759"/>
<evidence type="ECO:0000256" key="5">
    <source>
        <dbReference type="ARBA" id="ARBA00023239"/>
    </source>
</evidence>
<evidence type="ECO:0000313" key="7">
    <source>
        <dbReference type="EMBL" id="THH10890.1"/>
    </source>
</evidence>